<sequence length="259" mass="29488">MKSRRWKSREANHNQEVPRSNHLPHPALLQYGITPGVLLPGRGHPWKFIRDRTLWYSTDVFRSSLLGENMAVFCGPAGNKFIFSSENYITYLSWTPWLREHLEVDWALYDEVRAFLLLKRYTFALACRLFMSIQGPEQVTGLASPFAVVAAGIISMPINFPGTASNKAIQGGKIISRELRPIIKRRKEEIMEGRNSEANDLMSYMLVAEDSLTVHSTHKYPKYFPNPEKFDPSRYEGSGPAPYSFVHFGGGPRMCLGME</sequence>
<keyword evidence="7" id="KW-0349">Heme</keyword>
<keyword evidence="4 7" id="KW-0479">Metal-binding</keyword>
<dbReference type="GO" id="GO:0020037">
    <property type="term" value="F:heme binding"/>
    <property type="evidence" value="ECO:0007669"/>
    <property type="project" value="InterPro"/>
</dbReference>
<dbReference type="GO" id="GO:0004497">
    <property type="term" value="F:monooxygenase activity"/>
    <property type="evidence" value="ECO:0007669"/>
    <property type="project" value="UniProtKB-KW"/>
</dbReference>
<evidence type="ECO:0000256" key="3">
    <source>
        <dbReference type="ARBA" id="ARBA00022692"/>
    </source>
</evidence>
<dbReference type="Pfam" id="PF00067">
    <property type="entry name" value="p450"/>
    <property type="match status" value="1"/>
</dbReference>
<dbReference type="AlphaFoldDB" id="A0A2I0L6H2"/>
<comment type="caution">
    <text evidence="9">The sequence shown here is derived from an EMBL/GenBank/DDBJ whole genome shotgun (WGS) entry which is preliminary data.</text>
</comment>
<dbReference type="InterPro" id="IPR017972">
    <property type="entry name" value="Cyt_P450_CS"/>
</dbReference>
<evidence type="ECO:0000256" key="5">
    <source>
        <dbReference type="ARBA" id="ARBA00022989"/>
    </source>
</evidence>
<evidence type="ECO:0000313" key="10">
    <source>
        <dbReference type="Proteomes" id="UP000233551"/>
    </source>
</evidence>
<evidence type="ECO:0000256" key="2">
    <source>
        <dbReference type="ARBA" id="ARBA00010617"/>
    </source>
</evidence>
<dbReference type="GO" id="GO:0016125">
    <property type="term" value="P:sterol metabolic process"/>
    <property type="evidence" value="ECO:0007669"/>
    <property type="project" value="TreeGrafter"/>
</dbReference>
<evidence type="ECO:0000256" key="6">
    <source>
        <dbReference type="ARBA" id="ARBA00023004"/>
    </source>
</evidence>
<dbReference type="STRING" id="22663.A0A2I0L6H2"/>
<organism evidence="9 10">
    <name type="scientific">Punica granatum</name>
    <name type="common">Pomegranate</name>
    <dbReference type="NCBI Taxonomy" id="22663"/>
    <lineage>
        <taxon>Eukaryota</taxon>
        <taxon>Viridiplantae</taxon>
        <taxon>Streptophyta</taxon>
        <taxon>Embryophyta</taxon>
        <taxon>Tracheophyta</taxon>
        <taxon>Spermatophyta</taxon>
        <taxon>Magnoliopsida</taxon>
        <taxon>eudicotyledons</taxon>
        <taxon>Gunneridae</taxon>
        <taxon>Pentapetalae</taxon>
        <taxon>rosids</taxon>
        <taxon>malvids</taxon>
        <taxon>Myrtales</taxon>
        <taxon>Lythraceae</taxon>
        <taxon>Punica</taxon>
    </lineage>
</organism>
<keyword evidence="5" id="KW-1133">Transmembrane helix</keyword>
<name>A0A2I0L6H2_PUNGR</name>
<evidence type="ECO:0000313" key="9">
    <source>
        <dbReference type="EMBL" id="PKI76230.1"/>
    </source>
</evidence>
<proteinExistence type="inferred from homology"/>
<dbReference type="GO" id="GO:0016705">
    <property type="term" value="F:oxidoreductase activity, acting on paired donors, with incorporation or reduction of molecular oxygen"/>
    <property type="evidence" value="ECO:0007669"/>
    <property type="project" value="InterPro"/>
</dbReference>
<dbReference type="GO" id="GO:0005506">
    <property type="term" value="F:iron ion binding"/>
    <property type="evidence" value="ECO:0007669"/>
    <property type="project" value="InterPro"/>
</dbReference>
<feature type="region of interest" description="Disordered" evidence="8">
    <location>
        <begin position="1"/>
        <end position="23"/>
    </location>
</feature>
<dbReference type="PANTHER" id="PTHR24286:SF53">
    <property type="entry name" value="BETA-AMYRIN 28-OXIDASE-LIKE"/>
    <property type="match status" value="1"/>
</dbReference>
<dbReference type="InterPro" id="IPR036396">
    <property type="entry name" value="Cyt_P450_sf"/>
</dbReference>
<evidence type="ECO:0000256" key="4">
    <source>
        <dbReference type="ARBA" id="ARBA00022723"/>
    </source>
</evidence>
<evidence type="ECO:0000256" key="7">
    <source>
        <dbReference type="RuleBase" id="RU000461"/>
    </source>
</evidence>
<keyword evidence="3" id="KW-0812">Transmembrane</keyword>
<keyword evidence="7" id="KW-0560">Oxidoreductase</keyword>
<keyword evidence="6 7" id="KW-0408">Iron</keyword>
<dbReference type="InterPro" id="IPR001128">
    <property type="entry name" value="Cyt_P450"/>
</dbReference>
<keyword evidence="10" id="KW-1185">Reference proteome</keyword>
<reference evidence="9 10" key="1">
    <citation type="submission" date="2017-11" db="EMBL/GenBank/DDBJ databases">
        <title>De-novo sequencing of pomegranate (Punica granatum L.) genome.</title>
        <authorList>
            <person name="Akparov Z."/>
            <person name="Amiraslanov A."/>
            <person name="Hajiyeva S."/>
            <person name="Abbasov M."/>
            <person name="Kaur K."/>
            <person name="Hamwieh A."/>
            <person name="Solovyev V."/>
            <person name="Salamov A."/>
            <person name="Braich B."/>
            <person name="Kosarev P."/>
            <person name="Mahmoud A."/>
            <person name="Hajiyev E."/>
            <person name="Babayeva S."/>
            <person name="Izzatullayeva V."/>
            <person name="Mammadov A."/>
            <person name="Mammadov A."/>
            <person name="Sharifova S."/>
            <person name="Ojaghi J."/>
            <person name="Eynullazada K."/>
            <person name="Bayramov B."/>
            <person name="Abdulazimova A."/>
            <person name="Shahmuradov I."/>
        </authorList>
    </citation>
    <scope>NUCLEOTIDE SEQUENCE [LARGE SCALE GENOMIC DNA]</scope>
    <source>
        <strain evidence="10">cv. AG2017</strain>
        <tissue evidence="9">Leaf</tissue>
    </source>
</reference>
<dbReference type="PROSITE" id="PS00086">
    <property type="entry name" value="CYTOCHROME_P450"/>
    <property type="match status" value="1"/>
</dbReference>
<comment type="subcellular location">
    <subcellularLocation>
        <location evidence="1">Membrane</location>
        <topology evidence="1">Single-pass membrane protein</topology>
    </subcellularLocation>
</comment>
<dbReference type="EMBL" id="PGOL01000126">
    <property type="protein sequence ID" value="PKI76230.1"/>
    <property type="molecule type" value="Genomic_DNA"/>
</dbReference>
<keyword evidence="7" id="KW-0503">Monooxygenase</keyword>
<dbReference type="SUPFAM" id="SSF48264">
    <property type="entry name" value="Cytochrome P450"/>
    <property type="match status" value="1"/>
</dbReference>
<dbReference type="GO" id="GO:0016020">
    <property type="term" value="C:membrane"/>
    <property type="evidence" value="ECO:0007669"/>
    <property type="project" value="UniProtKB-SubCell"/>
</dbReference>
<comment type="similarity">
    <text evidence="2 7">Belongs to the cytochrome P450 family.</text>
</comment>
<protein>
    <submittedName>
        <fullName evidence="9">Uncharacterized protein</fullName>
    </submittedName>
</protein>
<dbReference type="Proteomes" id="UP000233551">
    <property type="component" value="Unassembled WGS sequence"/>
</dbReference>
<keyword evidence="5" id="KW-0472">Membrane</keyword>
<dbReference type="PANTHER" id="PTHR24286">
    <property type="entry name" value="CYTOCHROME P450 26"/>
    <property type="match status" value="1"/>
</dbReference>
<gene>
    <name evidence="9" type="ORF">CRG98_003341</name>
</gene>
<dbReference type="Gene3D" id="1.10.630.10">
    <property type="entry name" value="Cytochrome P450"/>
    <property type="match status" value="2"/>
</dbReference>
<evidence type="ECO:0000256" key="1">
    <source>
        <dbReference type="ARBA" id="ARBA00004167"/>
    </source>
</evidence>
<evidence type="ECO:0000256" key="8">
    <source>
        <dbReference type="SAM" id="MobiDB-lite"/>
    </source>
</evidence>
<accession>A0A2I0L6H2</accession>